<organism evidence="1 2">
    <name type="scientific">Phyllosticta citrichinensis</name>
    <dbReference type="NCBI Taxonomy" id="1130410"/>
    <lineage>
        <taxon>Eukaryota</taxon>
        <taxon>Fungi</taxon>
        <taxon>Dikarya</taxon>
        <taxon>Ascomycota</taxon>
        <taxon>Pezizomycotina</taxon>
        <taxon>Dothideomycetes</taxon>
        <taxon>Dothideomycetes incertae sedis</taxon>
        <taxon>Botryosphaeriales</taxon>
        <taxon>Phyllostictaceae</taxon>
        <taxon>Phyllosticta</taxon>
    </lineage>
</organism>
<gene>
    <name evidence="1" type="ORF">IWX90DRAFT_489568</name>
</gene>
<dbReference type="Proteomes" id="UP001456524">
    <property type="component" value="Unassembled WGS sequence"/>
</dbReference>
<protein>
    <submittedName>
        <fullName evidence="1">Uncharacterized protein</fullName>
    </submittedName>
</protein>
<keyword evidence="2" id="KW-1185">Reference proteome</keyword>
<dbReference type="EMBL" id="JBBWUH010000009">
    <property type="protein sequence ID" value="KAK8157379.1"/>
    <property type="molecule type" value="Genomic_DNA"/>
</dbReference>
<reference evidence="1 2" key="1">
    <citation type="journal article" date="2022" name="G3 (Bethesda)">
        <title>Enemy or ally: a genomic approach to elucidate the lifestyle of Phyllosticta citrichinaensis.</title>
        <authorList>
            <person name="Buijs V.A."/>
            <person name="Groenewald J.Z."/>
            <person name="Haridas S."/>
            <person name="LaButti K.M."/>
            <person name="Lipzen A."/>
            <person name="Martin F.M."/>
            <person name="Barry K."/>
            <person name="Grigoriev I.V."/>
            <person name="Crous P.W."/>
            <person name="Seidl M.F."/>
        </authorList>
    </citation>
    <scope>NUCLEOTIDE SEQUENCE [LARGE SCALE GENOMIC DNA]</scope>
    <source>
        <strain evidence="1 2">CBS 129764</strain>
    </source>
</reference>
<evidence type="ECO:0000313" key="2">
    <source>
        <dbReference type="Proteomes" id="UP001456524"/>
    </source>
</evidence>
<accession>A0ABR1XJX0</accession>
<comment type="caution">
    <text evidence="1">The sequence shown here is derived from an EMBL/GenBank/DDBJ whole genome shotgun (WGS) entry which is preliminary data.</text>
</comment>
<proteinExistence type="predicted"/>
<evidence type="ECO:0000313" key="1">
    <source>
        <dbReference type="EMBL" id="KAK8157379.1"/>
    </source>
</evidence>
<sequence length="228" mass="23987">MAEHHISLFSWTCCFCSTANDPASTTTTSPTLATLTTAPHALRCRLCAKAPCPTCNVSADSLGPPTQPNTLYMKLASPELCDLAAHGYICPYCGGAAVLSDAASLLERAAHGVAVLAPSAQAATRFERHGHRRWHVLEPVLPRCALCARRVTRPGERLDFWLVRQGAVASWWGAAVGSGRADAAVTPGLVERLASGAGAWDTWRTVCENGKAVHAAGLFLLVLCAAAA</sequence>
<name>A0ABR1XJX0_9PEZI</name>